<sequence length="101" mass="11441">MRFITAGQHGQLMGRTRLVRGQHGHRVGWTRLVRGQDRHQWDGQGLSAVNTDINHTDKACLRSRRTSSGTDKGCPRSRRDGQGCCPLFIRMNKGRIPDTYP</sequence>
<evidence type="ECO:0000313" key="2">
    <source>
        <dbReference type="WBParaSite" id="ACRNAN_Path_1519.g5921.t1"/>
    </source>
</evidence>
<accession>A0A914C1K3</accession>
<reference evidence="2" key="1">
    <citation type="submission" date="2022-11" db="UniProtKB">
        <authorList>
            <consortium name="WormBaseParasite"/>
        </authorList>
    </citation>
    <scope>IDENTIFICATION</scope>
</reference>
<keyword evidence="1" id="KW-1185">Reference proteome</keyword>
<name>A0A914C1K3_9BILA</name>
<evidence type="ECO:0000313" key="1">
    <source>
        <dbReference type="Proteomes" id="UP000887540"/>
    </source>
</evidence>
<organism evidence="1 2">
    <name type="scientific">Acrobeloides nanus</name>
    <dbReference type="NCBI Taxonomy" id="290746"/>
    <lineage>
        <taxon>Eukaryota</taxon>
        <taxon>Metazoa</taxon>
        <taxon>Ecdysozoa</taxon>
        <taxon>Nematoda</taxon>
        <taxon>Chromadorea</taxon>
        <taxon>Rhabditida</taxon>
        <taxon>Tylenchina</taxon>
        <taxon>Cephalobomorpha</taxon>
        <taxon>Cephaloboidea</taxon>
        <taxon>Cephalobidae</taxon>
        <taxon>Acrobeloides</taxon>
    </lineage>
</organism>
<protein>
    <submittedName>
        <fullName evidence="2">Uncharacterized protein</fullName>
    </submittedName>
</protein>
<dbReference type="WBParaSite" id="ACRNAN_Path_1519.g5921.t1">
    <property type="protein sequence ID" value="ACRNAN_Path_1519.g5921.t1"/>
    <property type="gene ID" value="ACRNAN_Path_1519.g5921"/>
</dbReference>
<dbReference type="Proteomes" id="UP000887540">
    <property type="component" value="Unplaced"/>
</dbReference>
<dbReference type="AlphaFoldDB" id="A0A914C1K3"/>
<proteinExistence type="predicted"/>